<dbReference type="SUPFAM" id="SSF51735">
    <property type="entry name" value="NAD(P)-binding Rossmann-fold domains"/>
    <property type="match status" value="1"/>
</dbReference>
<keyword evidence="2" id="KW-0560">Oxidoreductase</keyword>
<dbReference type="Proteomes" id="UP000827092">
    <property type="component" value="Unassembled WGS sequence"/>
</dbReference>
<dbReference type="InterPro" id="IPR051468">
    <property type="entry name" value="Fungal_SecMetab_SDRs"/>
</dbReference>
<dbReference type="Pfam" id="PF00106">
    <property type="entry name" value="adh_short"/>
    <property type="match status" value="1"/>
</dbReference>
<dbReference type="PRINTS" id="PR00081">
    <property type="entry name" value="GDHRDH"/>
</dbReference>
<feature type="chain" id="PRO_5043944427" description="Short-chain dehydrogenase" evidence="3">
    <location>
        <begin position="23"/>
        <end position="277"/>
    </location>
</feature>
<dbReference type="PANTHER" id="PTHR43544">
    <property type="entry name" value="SHORT-CHAIN DEHYDROGENASE/REDUCTASE"/>
    <property type="match status" value="1"/>
</dbReference>
<dbReference type="Gene3D" id="3.40.50.720">
    <property type="entry name" value="NAD(P)-binding Rossmann-like Domain"/>
    <property type="match status" value="1"/>
</dbReference>
<dbReference type="InterPro" id="IPR002347">
    <property type="entry name" value="SDR_fam"/>
</dbReference>
<evidence type="ECO:0008006" key="6">
    <source>
        <dbReference type="Google" id="ProtNLM"/>
    </source>
</evidence>
<comment type="caution">
    <text evidence="4">The sequence shown here is derived from an EMBL/GenBank/DDBJ whole genome shotgun (WGS) entry which is preliminary data.</text>
</comment>
<evidence type="ECO:0000256" key="3">
    <source>
        <dbReference type="SAM" id="SignalP"/>
    </source>
</evidence>
<dbReference type="CDD" id="cd05325">
    <property type="entry name" value="carb_red_sniffer_like_SDR_c"/>
    <property type="match status" value="1"/>
</dbReference>
<keyword evidence="1" id="KW-0521">NADP</keyword>
<evidence type="ECO:0000256" key="1">
    <source>
        <dbReference type="ARBA" id="ARBA00022857"/>
    </source>
</evidence>
<accession>A0AAV6U3B4</accession>
<protein>
    <recommendedName>
        <fullName evidence="6">Short-chain dehydrogenase</fullName>
    </recommendedName>
</protein>
<gene>
    <name evidence="4" type="ORF">JTE90_022395</name>
</gene>
<dbReference type="AlphaFoldDB" id="A0AAV6U3B4"/>
<feature type="signal peptide" evidence="3">
    <location>
        <begin position="1"/>
        <end position="22"/>
    </location>
</feature>
<reference evidence="4 5" key="1">
    <citation type="journal article" date="2022" name="Nat. Ecol. Evol.">
        <title>A masculinizing supergene underlies an exaggerated male reproductive morph in a spider.</title>
        <authorList>
            <person name="Hendrickx F."/>
            <person name="De Corte Z."/>
            <person name="Sonet G."/>
            <person name="Van Belleghem S.M."/>
            <person name="Kostlbacher S."/>
            <person name="Vangestel C."/>
        </authorList>
    </citation>
    <scope>NUCLEOTIDE SEQUENCE [LARGE SCALE GENOMIC DNA]</scope>
    <source>
        <strain evidence="4">W744_W776</strain>
    </source>
</reference>
<evidence type="ECO:0000256" key="2">
    <source>
        <dbReference type="ARBA" id="ARBA00023002"/>
    </source>
</evidence>
<sequence>MNVKVNTCLLLLCILFIENVRSAKIGSVLVTGANRGLGLEFVRQFSQLEDAPDYIFATYRNESTLQELKKIQQSSKQAQVILIKLDVRFLEQIKAAKEQVEQVVGNRGLNLLINNAGVNQILEFPNITYENMEFHFRTNTVGPVIVTQVFLPLLQAASSTSNLDGKSVSKAAVIGITSMTSSIQRTGTEFSQDLIVPGYKISKAGFNMGMRIMSAEVTSHDILVCNIEPGWVKTDMGTPYAPLEPSESIGAMIETFGKLDETYQGAFINRFGERNPF</sequence>
<dbReference type="EMBL" id="JAFNEN010000681">
    <property type="protein sequence ID" value="KAG8178604.1"/>
    <property type="molecule type" value="Genomic_DNA"/>
</dbReference>
<dbReference type="InterPro" id="IPR036291">
    <property type="entry name" value="NAD(P)-bd_dom_sf"/>
</dbReference>
<keyword evidence="3" id="KW-0732">Signal</keyword>
<dbReference type="GO" id="GO:0016491">
    <property type="term" value="F:oxidoreductase activity"/>
    <property type="evidence" value="ECO:0007669"/>
    <property type="project" value="UniProtKB-KW"/>
</dbReference>
<dbReference type="PANTHER" id="PTHR43544:SF7">
    <property type="entry name" value="NADB-LER2"/>
    <property type="match status" value="1"/>
</dbReference>
<evidence type="ECO:0000313" key="4">
    <source>
        <dbReference type="EMBL" id="KAG8178604.1"/>
    </source>
</evidence>
<proteinExistence type="predicted"/>
<keyword evidence="5" id="KW-1185">Reference proteome</keyword>
<organism evidence="4 5">
    <name type="scientific">Oedothorax gibbosus</name>
    <dbReference type="NCBI Taxonomy" id="931172"/>
    <lineage>
        <taxon>Eukaryota</taxon>
        <taxon>Metazoa</taxon>
        <taxon>Ecdysozoa</taxon>
        <taxon>Arthropoda</taxon>
        <taxon>Chelicerata</taxon>
        <taxon>Arachnida</taxon>
        <taxon>Araneae</taxon>
        <taxon>Araneomorphae</taxon>
        <taxon>Entelegynae</taxon>
        <taxon>Araneoidea</taxon>
        <taxon>Linyphiidae</taxon>
        <taxon>Erigoninae</taxon>
        <taxon>Oedothorax</taxon>
    </lineage>
</organism>
<dbReference type="GO" id="GO:0005737">
    <property type="term" value="C:cytoplasm"/>
    <property type="evidence" value="ECO:0007669"/>
    <property type="project" value="TreeGrafter"/>
</dbReference>
<name>A0AAV6U3B4_9ARAC</name>
<evidence type="ECO:0000313" key="5">
    <source>
        <dbReference type="Proteomes" id="UP000827092"/>
    </source>
</evidence>